<dbReference type="Gene3D" id="2.60.40.10">
    <property type="entry name" value="Immunoglobulins"/>
    <property type="match status" value="1"/>
</dbReference>
<name>A0ABP7SKH1_9BACT</name>
<dbReference type="Pfam" id="PF18962">
    <property type="entry name" value="Por_Secre_tail"/>
    <property type="match status" value="1"/>
</dbReference>
<organism evidence="3 4">
    <name type="scientific">Hymenobacter fastidiosus</name>
    <dbReference type="NCBI Taxonomy" id="486264"/>
    <lineage>
        <taxon>Bacteria</taxon>
        <taxon>Pseudomonadati</taxon>
        <taxon>Bacteroidota</taxon>
        <taxon>Cytophagia</taxon>
        <taxon>Cytophagales</taxon>
        <taxon>Hymenobacteraceae</taxon>
        <taxon>Hymenobacter</taxon>
    </lineage>
</organism>
<gene>
    <name evidence="3" type="ORF">GCM10022408_27220</name>
</gene>
<keyword evidence="4" id="KW-1185">Reference proteome</keyword>
<evidence type="ECO:0000259" key="2">
    <source>
        <dbReference type="Pfam" id="PF18962"/>
    </source>
</evidence>
<dbReference type="InterPro" id="IPR013783">
    <property type="entry name" value="Ig-like_fold"/>
</dbReference>
<dbReference type="NCBIfam" id="TIGR04183">
    <property type="entry name" value="Por_Secre_tail"/>
    <property type="match status" value="1"/>
</dbReference>
<reference evidence="4" key="1">
    <citation type="journal article" date="2019" name="Int. J. Syst. Evol. Microbiol.">
        <title>The Global Catalogue of Microorganisms (GCM) 10K type strain sequencing project: providing services to taxonomists for standard genome sequencing and annotation.</title>
        <authorList>
            <consortium name="The Broad Institute Genomics Platform"/>
            <consortium name="The Broad Institute Genome Sequencing Center for Infectious Disease"/>
            <person name="Wu L."/>
            <person name="Ma J."/>
        </authorList>
    </citation>
    <scope>NUCLEOTIDE SEQUENCE [LARGE SCALE GENOMIC DNA]</scope>
    <source>
        <strain evidence="4">JCM 17224</strain>
    </source>
</reference>
<feature type="domain" description="Secretion system C-terminal sorting" evidence="2">
    <location>
        <begin position="640"/>
        <end position="705"/>
    </location>
</feature>
<dbReference type="RefSeq" id="WP_345073737.1">
    <property type="nucleotide sequence ID" value="NZ_BAABDJ010000033.1"/>
</dbReference>
<dbReference type="Proteomes" id="UP001500567">
    <property type="component" value="Unassembled WGS sequence"/>
</dbReference>
<evidence type="ECO:0000313" key="4">
    <source>
        <dbReference type="Proteomes" id="UP001500567"/>
    </source>
</evidence>
<sequence>MKTRIFGFSAFLPALALLVLLSITAQAQKVYTWTGAPGTANGNLNGGANWSPTRRTALETDILVFDGSVLGASAPVVTVPYFDPNVNPNANVVGQMHFINGVNATLLALGSNRTVTINGSAGDDFLITSNSKVTLSAGSSNHNLVVTLGTDAKAAVSGALTFVNTASGDIANLNSQHRLTGSAGSITFLAGSNFLMDTGAAGVAFGTTPSTAIFDAGATYTQNSGSSPLGGSGNATIFSEGSFYVYKAGDFAASTSIVRTFGNLEFQNSVSLNSGTLNIKNHLKITNGTLTLGTSSLVVGLNGTIAQTISGAGALALGANTVLDINNPAGVTLSRPLTVFATLGLTNGRLTTTAGNRLTLAAGAGFTGGSVNSFVNGALTRALASATSTALVFPIGSGTAYRPLALTLTQSAGTTTTYTAQQFEGPSPVRIISAGMQRVSAMRYYNLTSSGATTLTNCSIRLSFNLDDQVDAASNLRVARGTGTAWVSQGGTCNPGINGTTYFAGEVTSSIAFTQLGDFVLASTVLANGAGTNPLPVELTAFKASRQGSAVNLYWTTASEKNSQHFVVERSEDGRAFRDLGTVAGHGTTTVAHTYTFTDQSSSTGLTYYRLRQVDFDGTQTHSPVAVVAANGLAGLDKAVYPNPCAGYLTLPPVDGRLSYRIYTSQGQAVLSGQTQGGRTIDLSRVPGGSYLLELTNAGQRRVQRFTRE</sequence>
<comment type="caution">
    <text evidence="3">The sequence shown here is derived from an EMBL/GenBank/DDBJ whole genome shotgun (WGS) entry which is preliminary data.</text>
</comment>
<protein>
    <submittedName>
        <fullName evidence="3">T9SS type A sorting domain-containing protein</fullName>
    </submittedName>
</protein>
<feature type="chain" id="PRO_5047516701" evidence="1">
    <location>
        <begin position="28"/>
        <end position="709"/>
    </location>
</feature>
<accession>A0ABP7SKH1</accession>
<feature type="signal peptide" evidence="1">
    <location>
        <begin position="1"/>
        <end position="27"/>
    </location>
</feature>
<proteinExistence type="predicted"/>
<dbReference type="EMBL" id="BAABDJ010000033">
    <property type="protein sequence ID" value="GAA4012962.1"/>
    <property type="molecule type" value="Genomic_DNA"/>
</dbReference>
<evidence type="ECO:0000313" key="3">
    <source>
        <dbReference type="EMBL" id="GAA4012962.1"/>
    </source>
</evidence>
<evidence type="ECO:0000256" key="1">
    <source>
        <dbReference type="SAM" id="SignalP"/>
    </source>
</evidence>
<keyword evidence="1" id="KW-0732">Signal</keyword>
<dbReference type="InterPro" id="IPR026444">
    <property type="entry name" value="Secre_tail"/>
</dbReference>